<sequence>MSDITCTYCPSVKRSKAAGWFRSTEADSFSCFVRLLSGSVDHFCELDISAVCILCALSRLSELLKPNGEELWKHLEFNTSLQNGLIMSIGGVGLI</sequence>
<proteinExistence type="predicted"/>
<dbReference type="AlphaFoldDB" id="A0A498HUW5"/>
<accession>A0A498HUW5</accession>
<keyword evidence="2" id="KW-1185">Reference proteome</keyword>
<comment type="caution">
    <text evidence="1">The sequence shown here is derived from an EMBL/GenBank/DDBJ whole genome shotgun (WGS) entry which is preliminary data.</text>
</comment>
<organism evidence="1 2">
    <name type="scientific">Malus domestica</name>
    <name type="common">Apple</name>
    <name type="synonym">Pyrus malus</name>
    <dbReference type="NCBI Taxonomy" id="3750"/>
    <lineage>
        <taxon>Eukaryota</taxon>
        <taxon>Viridiplantae</taxon>
        <taxon>Streptophyta</taxon>
        <taxon>Embryophyta</taxon>
        <taxon>Tracheophyta</taxon>
        <taxon>Spermatophyta</taxon>
        <taxon>Magnoliopsida</taxon>
        <taxon>eudicotyledons</taxon>
        <taxon>Gunneridae</taxon>
        <taxon>Pentapetalae</taxon>
        <taxon>rosids</taxon>
        <taxon>fabids</taxon>
        <taxon>Rosales</taxon>
        <taxon>Rosaceae</taxon>
        <taxon>Amygdaloideae</taxon>
        <taxon>Maleae</taxon>
        <taxon>Malus</taxon>
    </lineage>
</organism>
<evidence type="ECO:0000313" key="2">
    <source>
        <dbReference type="Proteomes" id="UP000290289"/>
    </source>
</evidence>
<dbReference type="EMBL" id="RDQH01000341">
    <property type="protein sequence ID" value="RXH74439.1"/>
    <property type="molecule type" value="Genomic_DNA"/>
</dbReference>
<protein>
    <submittedName>
        <fullName evidence="1">Uncharacterized protein</fullName>
    </submittedName>
</protein>
<name>A0A498HUW5_MALDO</name>
<dbReference type="Proteomes" id="UP000290289">
    <property type="component" value="Chromosome 15"/>
</dbReference>
<reference evidence="1 2" key="1">
    <citation type="submission" date="2018-10" db="EMBL/GenBank/DDBJ databases">
        <title>A high-quality apple genome assembly.</title>
        <authorList>
            <person name="Hu J."/>
        </authorList>
    </citation>
    <scope>NUCLEOTIDE SEQUENCE [LARGE SCALE GENOMIC DNA]</scope>
    <source>
        <strain evidence="2">cv. HFTH1</strain>
        <tissue evidence="1">Young leaf</tissue>
    </source>
</reference>
<evidence type="ECO:0000313" key="1">
    <source>
        <dbReference type="EMBL" id="RXH74439.1"/>
    </source>
</evidence>
<gene>
    <name evidence="1" type="ORF">DVH24_029160</name>
</gene>